<dbReference type="Pfam" id="PF23397">
    <property type="entry name" value="DUF7104"/>
    <property type="match status" value="9"/>
</dbReference>
<dbReference type="AlphaFoldDB" id="A0A8H6J6T6"/>
<evidence type="ECO:0000313" key="4">
    <source>
        <dbReference type="EMBL" id="KAF6807599.1"/>
    </source>
</evidence>
<comment type="caution">
    <text evidence="4">The sequence shown here is derived from an EMBL/GenBank/DDBJ whole genome shotgun (WGS) entry which is preliminary data.</text>
</comment>
<sequence length="1200" mass="132993">MSSLYRELPDGHIRVLTIHPGDETTSLSGVLRSVPLASAPDFEAVSYPWGTEEFTDTLNVVFSTESTSGEKELAGCISTTPNVTSLLRSLRYANEPRVLWIDAICINQANVSERNLQVRQMRHIYSHAQRVIIWLGLATENGESDCAFRFLQRMGTYKKRLDHRDRRYASATSDDISEFSYDGSLTLSDLECGSDIDEDEGPTNALSDFAPDENDRVSWILPDHMQAFDYTPKFIQDHSSELGYLGLDDEGSESLQRTTHTSTHERAEVAVAGDYDFDLMASQVASHVAIGYAECCYMFGHPFDPFFHKRFQRHWAAVDGLLSRPWWSRVWVVQEVWSASDRAILQCGQQTIRWKTFQRAMSYHDTWDDMGEALRRNRNSRAGIWTQLQRRYGLAIHLCKMRLLGGKLSDLLWNTWDRDATDPRDQMFAVLGLVGENTRPQMSPDYGKGVRQVFCEAAREIIRAEGSLDILLAAGGQKGKCHDGMLPSWVPDWRKEANETRPVLFVNRARLTSPYFAHSMDYVRLFGHGYAACAEEKAAASFGNNLTTLHTRAVLIDEIGTWCGIPQGSGPIGVESILDDAGAVAYEALEEGTLYWWMEDEKEKNQCAAGSGHLSVIARLLDMGGKVSTRVAIAAAGNGKNGKEVMELLLDRRGDQITITEELVKAAAGNWFNGKEVIALLLDRRGDQITITEEVVKATVWNGRNGKEVMALLLDRRGDQITITEEVVKAAAWNGKNGKEVMELLLDRRGDQITITEGVVKAAAGNGGNGGQVMKLILDQRGDQITITEGVVKAAAGNGGNGAGVMILLLDRRGDQITITEEVVKAAAGNGGNGECVMRLLLDRRGDQITITEEVVKAAAWNGGNGALMMKLILDQRGDQITITEEVFVTAATCGQDQVLDLLSQKTDCIPLKDEWRRIARFYNAAKAGDVQVIEELLQERVKPDTKNVRGITPLWNAACLGHNAVVKALAHRTDVDVNSRSVWGTSPLFCPASRGDESVVGTLMEAGADPAIMDYNGDTAISTARKNGHERIAKMLERYYGDRLEPAISQFNRPLIDSITDNDRFVLLAVSIIPRISPHKHQRLHEITKQQTDSASPKEAQIQRKSARTRRVGHRPESHTRPAEQDQRFSISRPSAPQNASDGRQPIPGGSSRLRTCMSRSKDRYPAFGKTLSHNPPDPPAQKTLEAARGSEIIDNYLC</sequence>
<feature type="repeat" description="ANK" evidence="1">
    <location>
        <begin position="984"/>
        <end position="1016"/>
    </location>
</feature>
<dbReference type="PANTHER" id="PTHR24148">
    <property type="entry name" value="ANKYRIN REPEAT DOMAIN-CONTAINING PROTEIN 39 HOMOLOG-RELATED"/>
    <property type="match status" value="1"/>
</dbReference>
<dbReference type="Proteomes" id="UP000639643">
    <property type="component" value="Unassembled WGS sequence"/>
</dbReference>
<dbReference type="InterPro" id="IPR002110">
    <property type="entry name" value="Ankyrin_rpt"/>
</dbReference>
<dbReference type="InterPro" id="IPR052895">
    <property type="entry name" value="HetReg/Transcr_Mod"/>
</dbReference>
<keyword evidence="5" id="KW-1185">Reference proteome</keyword>
<dbReference type="InterPro" id="IPR036770">
    <property type="entry name" value="Ankyrin_rpt-contain_sf"/>
</dbReference>
<feature type="compositionally biased region" description="Polar residues" evidence="2">
    <location>
        <begin position="1129"/>
        <end position="1143"/>
    </location>
</feature>
<protein>
    <submittedName>
        <fullName evidence="4">Heterokaryon incompatibility protein</fullName>
    </submittedName>
</protein>
<dbReference type="SUPFAM" id="SSF48403">
    <property type="entry name" value="Ankyrin repeat"/>
    <property type="match status" value="1"/>
</dbReference>
<evidence type="ECO:0000313" key="5">
    <source>
        <dbReference type="Proteomes" id="UP000639643"/>
    </source>
</evidence>
<evidence type="ECO:0000256" key="1">
    <source>
        <dbReference type="PROSITE-ProRule" id="PRU00023"/>
    </source>
</evidence>
<gene>
    <name evidence="4" type="ORF">CMUS01_14072</name>
</gene>
<evidence type="ECO:0000259" key="3">
    <source>
        <dbReference type="Pfam" id="PF06985"/>
    </source>
</evidence>
<dbReference type="PANTHER" id="PTHR24148:SF64">
    <property type="entry name" value="HETEROKARYON INCOMPATIBILITY DOMAIN-CONTAINING PROTEIN"/>
    <property type="match status" value="1"/>
</dbReference>
<evidence type="ECO:0000256" key="2">
    <source>
        <dbReference type="SAM" id="MobiDB-lite"/>
    </source>
</evidence>
<dbReference type="PROSITE" id="PS50088">
    <property type="entry name" value="ANK_REPEAT"/>
    <property type="match status" value="1"/>
</dbReference>
<dbReference type="Pfam" id="PF06985">
    <property type="entry name" value="HET"/>
    <property type="match status" value="1"/>
</dbReference>
<proteinExistence type="predicted"/>
<feature type="domain" description="Heterokaryon incompatibility" evidence="3">
    <location>
        <begin position="42"/>
        <end position="161"/>
    </location>
</feature>
<dbReference type="SMART" id="SM00248">
    <property type="entry name" value="ANK"/>
    <property type="match status" value="5"/>
</dbReference>
<reference evidence="4" key="1">
    <citation type="journal article" date="2020" name="Phytopathology">
        <title>Genome Sequence Resources of Colletotrichum truncatum, C. plurivorum, C. musicola, and C. sojae: Four Species Pathogenic to Soybean (Glycine max).</title>
        <authorList>
            <person name="Rogerio F."/>
            <person name="Boufleur T.R."/>
            <person name="Ciampi-Guillardi M."/>
            <person name="Sukno S.A."/>
            <person name="Thon M.R."/>
            <person name="Massola Junior N.S."/>
            <person name="Baroncelli R."/>
        </authorList>
    </citation>
    <scope>NUCLEOTIDE SEQUENCE</scope>
    <source>
        <strain evidence="4">LFN0074</strain>
    </source>
</reference>
<keyword evidence="1" id="KW-0040">ANK repeat</keyword>
<organism evidence="4 5">
    <name type="scientific">Colletotrichum musicola</name>
    <dbReference type="NCBI Taxonomy" id="2175873"/>
    <lineage>
        <taxon>Eukaryota</taxon>
        <taxon>Fungi</taxon>
        <taxon>Dikarya</taxon>
        <taxon>Ascomycota</taxon>
        <taxon>Pezizomycotina</taxon>
        <taxon>Sordariomycetes</taxon>
        <taxon>Hypocreomycetidae</taxon>
        <taxon>Glomerellales</taxon>
        <taxon>Glomerellaceae</taxon>
        <taxon>Colletotrichum</taxon>
        <taxon>Colletotrichum orchidearum species complex</taxon>
    </lineage>
</organism>
<dbReference type="OrthoDB" id="2157530at2759"/>
<feature type="compositionally biased region" description="Basic and acidic residues" evidence="2">
    <location>
        <begin position="1115"/>
        <end position="1128"/>
    </location>
</feature>
<dbReference type="Pfam" id="PF12796">
    <property type="entry name" value="Ank_2"/>
    <property type="match status" value="1"/>
</dbReference>
<feature type="region of interest" description="Disordered" evidence="2">
    <location>
        <begin position="1082"/>
        <end position="1191"/>
    </location>
</feature>
<accession>A0A8H6J6T6</accession>
<dbReference type="Gene3D" id="1.20.5.340">
    <property type="match status" value="4"/>
</dbReference>
<name>A0A8H6J6T6_9PEZI</name>
<dbReference type="InterPro" id="IPR055530">
    <property type="entry name" value="DUF7104"/>
</dbReference>
<dbReference type="InterPro" id="IPR010730">
    <property type="entry name" value="HET"/>
</dbReference>
<dbReference type="EMBL" id="WIGM01000968">
    <property type="protein sequence ID" value="KAF6807599.1"/>
    <property type="molecule type" value="Genomic_DNA"/>
</dbReference>
<dbReference type="Gene3D" id="1.25.40.20">
    <property type="entry name" value="Ankyrin repeat-containing domain"/>
    <property type="match status" value="1"/>
</dbReference>